<sequence length="210" mass="22777">MKRPSLLVSPLMIRVWAGLFLALLAAFYLYVLNLAANPQVGAAYRLFYFEQALSDWPGDTLSALPTTPLELRTDADPRIGAGFEAGGREEGLWTIANDAYLILPAPAPQDSDSYWLEVEVSRVFISAVHDTQPVTLFVNGHRLADWRLLTAEGVTLTVVIPARVIGEDGLAVIHLDLPNAHSPAQAGLGADGRPLALFIRSARLLARQPA</sequence>
<dbReference type="RefSeq" id="WP_188158740.1">
    <property type="nucleotide sequence ID" value="NZ_BMGH01000001.1"/>
</dbReference>
<dbReference type="EMBL" id="BMGH01000001">
    <property type="protein sequence ID" value="GGD09515.1"/>
    <property type="molecule type" value="Genomic_DNA"/>
</dbReference>
<keyword evidence="1" id="KW-0472">Membrane</keyword>
<keyword evidence="1" id="KW-0812">Transmembrane</keyword>
<keyword evidence="3" id="KW-1185">Reference proteome</keyword>
<dbReference type="AlphaFoldDB" id="A0A8J2V669"/>
<comment type="caution">
    <text evidence="2">The sequence shown here is derived from an EMBL/GenBank/DDBJ whole genome shotgun (WGS) entry which is preliminary data.</text>
</comment>
<name>A0A8J2V669_9PROT</name>
<dbReference type="Proteomes" id="UP000613582">
    <property type="component" value="Unassembled WGS sequence"/>
</dbReference>
<feature type="transmembrane region" description="Helical" evidence="1">
    <location>
        <begin position="12"/>
        <end position="31"/>
    </location>
</feature>
<evidence type="ECO:0000313" key="3">
    <source>
        <dbReference type="Proteomes" id="UP000613582"/>
    </source>
</evidence>
<evidence type="ECO:0000256" key="1">
    <source>
        <dbReference type="SAM" id="Phobius"/>
    </source>
</evidence>
<gene>
    <name evidence="2" type="ORF">GCM10011342_17980</name>
</gene>
<reference evidence="2" key="2">
    <citation type="submission" date="2020-09" db="EMBL/GenBank/DDBJ databases">
        <authorList>
            <person name="Sun Q."/>
            <person name="Zhou Y."/>
        </authorList>
    </citation>
    <scope>NUCLEOTIDE SEQUENCE</scope>
    <source>
        <strain evidence="2">CGMCC 1.12921</strain>
    </source>
</reference>
<organism evidence="2 3">
    <name type="scientific">Aquisalinus flavus</name>
    <dbReference type="NCBI Taxonomy" id="1526572"/>
    <lineage>
        <taxon>Bacteria</taxon>
        <taxon>Pseudomonadati</taxon>
        <taxon>Pseudomonadota</taxon>
        <taxon>Alphaproteobacteria</taxon>
        <taxon>Parvularculales</taxon>
        <taxon>Parvularculaceae</taxon>
        <taxon>Aquisalinus</taxon>
    </lineage>
</organism>
<accession>A0A8J2V669</accession>
<evidence type="ECO:0000313" key="2">
    <source>
        <dbReference type="EMBL" id="GGD09515.1"/>
    </source>
</evidence>
<reference evidence="2" key="1">
    <citation type="journal article" date="2014" name="Int. J. Syst. Evol. Microbiol.">
        <title>Complete genome sequence of Corynebacterium casei LMG S-19264T (=DSM 44701T), isolated from a smear-ripened cheese.</title>
        <authorList>
            <consortium name="US DOE Joint Genome Institute (JGI-PGF)"/>
            <person name="Walter F."/>
            <person name="Albersmeier A."/>
            <person name="Kalinowski J."/>
            <person name="Ruckert C."/>
        </authorList>
    </citation>
    <scope>NUCLEOTIDE SEQUENCE</scope>
    <source>
        <strain evidence="2">CGMCC 1.12921</strain>
    </source>
</reference>
<proteinExistence type="predicted"/>
<protein>
    <submittedName>
        <fullName evidence="2">Uncharacterized protein</fullName>
    </submittedName>
</protein>
<keyword evidence="1" id="KW-1133">Transmembrane helix</keyword>